<dbReference type="AlphaFoldDB" id="A0A0K2U8C2"/>
<protein>
    <submittedName>
        <fullName evidence="1">Uncharacterized protein</fullName>
    </submittedName>
</protein>
<sequence length="395" mass="44075">MRNINTSMPDLTIGQTQLFDKISNNLMAGDLLYLQCRREEAKSFMLHINEIKLLSPLILSISSKNPISSKQFNSLSVELHCTKDSIRQKIFLGPECRKRINDSSVEYVNKFEDLKEVSVFAFLNNEQITNSPFLVSGLNHSDVVESFQKEDYLDMDLLKQRNKVAMDEKEDAQYISTPTLIGSNNSLSTIISQEEDQESPIKTVQKERKKVSGDEKVDAQYVSTPTLVGSIESLSTIIPGEEDHESPIKTVQDLGLSIINESVEGNTHGDDSLVLESIKLVTPPSANKSRRFISAIIKHRESMNKQETAGSPDLDNLNDLNNNINDRSVSELNTSKNSGNIAHSSFEGLLENTGNEEDELGSKSLILDAPPVVKNHTLSKWETKDCLNTTPHLIK</sequence>
<organism evidence="1">
    <name type="scientific">Lepeophtheirus salmonis</name>
    <name type="common">Salmon louse</name>
    <name type="synonym">Caligus salmonis</name>
    <dbReference type="NCBI Taxonomy" id="72036"/>
    <lineage>
        <taxon>Eukaryota</taxon>
        <taxon>Metazoa</taxon>
        <taxon>Ecdysozoa</taxon>
        <taxon>Arthropoda</taxon>
        <taxon>Crustacea</taxon>
        <taxon>Multicrustacea</taxon>
        <taxon>Hexanauplia</taxon>
        <taxon>Copepoda</taxon>
        <taxon>Siphonostomatoida</taxon>
        <taxon>Caligidae</taxon>
        <taxon>Lepeophtheirus</taxon>
    </lineage>
</organism>
<dbReference type="EMBL" id="HACA01016841">
    <property type="protein sequence ID" value="CDW34202.1"/>
    <property type="molecule type" value="Transcribed_RNA"/>
</dbReference>
<name>A0A0K2U8C2_LEPSM</name>
<accession>A0A0K2U8C2</accession>
<evidence type="ECO:0000313" key="1">
    <source>
        <dbReference type="EMBL" id="CDW34202.1"/>
    </source>
</evidence>
<reference evidence="1" key="1">
    <citation type="submission" date="2014-05" db="EMBL/GenBank/DDBJ databases">
        <authorList>
            <person name="Chronopoulou M."/>
        </authorList>
    </citation>
    <scope>NUCLEOTIDE SEQUENCE</scope>
    <source>
        <tissue evidence="1">Whole organism</tissue>
    </source>
</reference>
<proteinExistence type="predicted"/>